<feature type="domain" description="AMP-binding enzyme C-terminal" evidence="2">
    <location>
        <begin position="415"/>
        <end position="491"/>
    </location>
</feature>
<dbReference type="Gene3D" id="3.40.50.12780">
    <property type="entry name" value="N-terminal domain of ligase-like"/>
    <property type="match status" value="1"/>
</dbReference>
<dbReference type="SUPFAM" id="SSF52096">
    <property type="entry name" value="ClpP/crotonase"/>
    <property type="match status" value="1"/>
</dbReference>
<dbReference type="HOGENOM" id="CLU_349138_0_0_11"/>
<protein>
    <submittedName>
        <fullName evidence="3">AMP-dependent synthetase</fullName>
    </submittedName>
</protein>
<dbReference type="Pfam" id="PF00501">
    <property type="entry name" value="AMP-binding"/>
    <property type="match status" value="1"/>
</dbReference>
<reference evidence="3 4" key="1">
    <citation type="submission" date="2014-12" db="EMBL/GenBank/DDBJ databases">
        <title>Complete genome sequence of Streptomyces vietnamensis strain GIMV4.0001, a genetic manipulable producer of the benzoisochromanequinone antibiotic granaticin.</title>
        <authorList>
            <person name="Deng M.R."/>
            <person name="Guo J."/>
            <person name="Ma L.Y."/>
            <person name="Feng G.D."/>
            <person name="Mo C.Y."/>
            <person name="Zhu H.H."/>
        </authorList>
    </citation>
    <scope>NUCLEOTIDE SEQUENCE [LARGE SCALE GENOMIC DNA]</scope>
    <source>
        <strain evidence="4">GIMV4.0001</strain>
    </source>
</reference>
<dbReference type="PROSITE" id="PS00455">
    <property type="entry name" value="AMP_BINDING"/>
    <property type="match status" value="1"/>
</dbReference>
<evidence type="ECO:0000259" key="1">
    <source>
        <dbReference type="Pfam" id="PF00501"/>
    </source>
</evidence>
<dbReference type="InterPro" id="IPR042099">
    <property type="entry name" value="ANL_N_sf"/>
</dbReference>
<proteinExistence type="predicted"/>
<evidence type="ECO:0000259" key="2">
    <source>
        <dbReference type="Pfam" id="PF13193"/>
    </source>
</evidence>
<dbReference type="SUPFAM" id="SSF56801">
    <property type="entry name" value="Acetyl-CoA synthetase-like"/>
    <property type="match status" value="1"/>
</dbReference>
<dbReference type="InterPro" id="IPR001753">
    <property type="entry name" value="Enoyl-CoA_hydra/iso"/>
</dbReference>
<dbReference type="KEGG" id="svt:SVTN_37390"/>
<dbReference type="AlphaFoldDB" id="A0A0B5I4V6"/>
<dbReference type="PANTHER" id="PTHR43767:SF1">
    <property type="entry name" value="NONRIBOSOMAL PEPTIDE SYNTHASE PES1 (EUROFUNG)-RELATED"/>
    <property type="match status" value="1"/>
</dbReference>
<dbReference type="Pfam" id="PF13193">
    <property type="entry name" value="AMP-binding_C"/>
    <property type="match status" value="1"/>
</dbReference>
<dbReference type="Gene3D" id="3.90.226.10">
    <property type="entry name" value="2-enoyl-CoA Hydratase, Chain A, domain 1"/>
    <property type="match status" value="1"/>
</dbReference>
<feature type="domain" description="AMP-dependent synthetase/ligase" evidence="1">
    <location>
        <begin position="15"/>
        <end position="365"/>
    </location>
</feature>
<dbReference type="InterPro" id="IPR045851">
    <property type="entry name" value="AMP-bd_C_sf"/>
</dbReference>
<keyword evidence="4" id="KW-1185">Reference proteome</keyword>
<dbReference type="InterPro" id="IPR025110">
    <property type="entry name" value="AMP-bd_C"/>
</dbReference>
<dbReference type="InterPro" id="IPR050237">
    <property type="entry name" value="ATP-dep_AMP-bd_enzyme"/>
</dbReference>
<dbReference type="InterPro" id="IPR000873">
    <property type="entry name" value="AMP-dep_synth/lig_dom"/>
</dbReference>
<dbReference type="InterPro" id="IPR020845">
    <property type="entry name" value="AMP-binding_CS"/>
</dbReference>
<gene>
    <name evidence="3" type="ORF">SVTN_37390</name>
</gene>
<dbReference type="GO" id="GO:0016878">
    <property type="term" value="F:acid-thiol ligase activity"/>
    <property type="evidence" value="ECO:0007669"/>
    <property type="project" value="UniProtKB-ARBA"/>
</dbReference>
<dbReference type="STRING" id="362257.SVTN_37390"/>
<dbReference type="PROSITE" id="PS00166">
    <property type="entry name" value="ENOYL_COA_HYDRATASE"/>
    <property type="match status" value="1"/>
</dbReference>
<name>A0A0B5I4V6_9ACTN</name>
<sequence length="777" mass="84005">MGADPSVATLTGLLAERARRSPDREFLRFGDESWTFAEIDAWTSRLAHRLIEVDGVQPGDRVAIMLPNIVHWPVVWLSALKAGAVAVPVNSSYKRADLTFLLRDSGARVVFTDHERAGLLKEVADTETDLADLRVVDVAADGSAPFPATAPAVRPTAGTLANLQYTSGTTGFPKACMLTHDYWVRLGWTCAAVTGLGSDDVLLTAQPFSYMDPQWNTALALTIGAPLVVLPRFSASGFFADVRRHRATFFYVLGSMPTLLFKQPPHPDDLDNRLRLVLCSGVPVGIHAQLEERWGAPWREIYGMTETGVDLFASVDDADSVGSGSLGFPVPTKRVRVVDPQGVDLPEGEPGELIVSGRPMMLGYWNRPEDTARVLRDGWLHTGDVVVRRPDGGIQLVGRIKDMVRRGGENIASAEVEAALERDGEVVAAAVVAEPDETFGEEVKAFVQLAAGVPADRTTAARLVDRAGRQLARFKVPRYVEFVTDFPRTPSERVSKLALKARAAAEPGVTFDLGDRRGSAGAPAASSAGVLDVDVVRGVAVLTLRRPEKLNAMDVATRRRLAYLIRKFGSGENVRGIVLTGEGRAFSAGEDLQAPPTSYEEMREAFETFHDITRAVVETRVPVIAAVNGLAVGGASEITLCCDARIGSPAAEYYQPENGRGITISNASSLLLARIVRNHAMRMVLGSPRIGAEEALRIGLLDEIVAPGELVDRAVDLVVEWTPDNNTTALHLALLRPRLDEIEQAFAREDAAARETWESGVFRAGVEGFWTAKGTGK</sequence>
<evidence type="ECO:0000313" key="3">
    <source>
        <dbReference type="EMBL" id="AJF69130.1"/>
    </source>
</evidence>
<dbReference type="Proteomes" id="UP000031774">
    <property type="component" value="Chromosome"/>
</dbReference>
<dbReference type="Pfam" id="PF00378">
    <property type="entry name" value="ECH_1"/>
    <property type="match status" value="1"/>
</dbReference>
<dbReference type="EMBL" id="CP010407">
    <property type="protein sequence ID" value="AJF69130.1"/>
    <property type="molecule type" value="Genomic_DNA"/>
</dbReference>
<dbReference type="PANTHER" id="PTHR43767">
    <property type="entry name" value="LONG-CHAIN-FATTY-ACID--COA LIGASE"/>
    <property type="match status" value="1"/>
</dbReference>
<organism evidence="3 4">
    <name type="scientific">Streptomyces vietnamensis</name>
    <dbReference type="NCBI Taxonomy" id="362257"/>
    <lineage>
        <taxon>Bacteria</taxon>
        <taxon>Bacillati</taxon>
        <taxon>Actinomycetota</taxon>
        <taxon>Actinomycetes</taxon>
        <taxon>Kitasatosporales</taxon>
        <taxon>Streptomycetaceae</taxon>
        <taxon>Streptomyces</taxon>
    </lineage>
</organism>
<dbReference type="Gene3D" id="3.30.300.30">
    <property type="match status" value="1"/>
</dbReference>
<dbReference type="CDD" id="cd06558">
    <property type="entry name" value="crotonase-like"/>
    <property type="match status" value="1"/>
</dbReference>
<evidence type="ECO:0000313" key="4">
    <source>
        <dbReference type="Proteomes" id="UP000031774"/>
    </source>
</evidence>
<accession>A0A0B5I4V6</accession>
<dbReference type="InterPro" id="IPR029045">
    <property type="entry name" value="ClpP/crotonase-like_dom_sf"/>
</dbReference>
<dbReference type="RefSeq" id="WP_041133051.1">
    <property type="nucleotide sequence ID" value="NZ_CP010407.1"/>
</dbReference>
<dbReference type="InterPro" id="IPR018376">
    <property type="entry name" value="Enoyl-CoA_hyd/isom_CS"/>
</dbReference>